<dbReference type="Proteomes" id="UP001589855">
    <property type="component" value="Unassembled WGS sequence"/>
</dbReference>
<dbReference type="CDD" id="cd19088">
    <property type="entry name" value="AKR_AKR13B1"/>
    <property type="match status" value="1"/>
</dbReference>
<comment type="caution">
    <text evidence="3">The sequence shown here is derived from an EMBL/GenBank/DDBJ whole genome shotgun (WGS) entry which is preliminary data.</text>
</comment>
<reference evidence="3 4" key="1">
    <citation type="submission" date="2024-09" db="EMBL/GenBank/DDBJ databases">
        <authorList>
            <person name="Sun Q."/>
            <person name="Mori K."/>
        </authorList>
    </citation>
    <scope>NUCLEOTIDE SEQUENCE [LARGE SCALE GENOMIC DNA]</scope>
    <source>
        <strain evidence="3 4">TBRC 4575</strain>
    </source>
</reference>
<dbReference type="SUPFAM" id="SSF51430">
    <property type="entry name" value="NAD(P)-linked oxidoreductase"/>
    <property type="match status" value="1"/>
</dbReference>
<sequence>MTTINAANAGTYQFDDQFKVNRLGYGVMQLTGPGTWGPYADPDNGIKVIQRALAYGVNFFDTADSYGPWYADRYLAAGLKGAQNRDQVFISDKVGQTRQGPNIWTPHGEPNYLRQQVEVSMMTLGLDHEDLVFLHRIDSHFSIEDQVGELKQLQDEGKIKHIGLSQVTVDQIKAAQKVAKIDAVENLYNVANHQDDDVVDYAAEQGMAFLPWFPLATGKLAQPGSVLSTMAQKYHVSPAQIALAWLLKRSENIIPIPGTSSVEHLADNVAAANVDLSTADFNGLSQLSTK</sequence>
<evidence type="ECO:0000313" key="4">
    <source>
        <dbReference type="Proteomes" id="UP001589855"/>
    </source>
</evidence>
<evidence type="ECO:0000313" key="3">
    <source>
        <dbReference type="EMBL" id="MFC0424954.1"/>
    </source>
</evidence>
<keyword evidence="1" id="KW-0560">Oxidoreductase</keyword>
<dbReference type="PRINTS" id="PR00069">
    <property type="entry name" value="ALDKETRDTASE"/>
</dbReference>
<dbReference type="Gene3D" id="3.20.20.100">
    <property type="entry name" value="NADP-dependent oxidoreductase domain"/>
    <property type="match status" value="1"/>
</dbReference>
<dbReference type="EMBL" id="JBHLUK010000076">
    <property type="protein sequence ID" value="MFC0424954.1"/>
    <property type="molecule type" value="Genomic_DNA"/>
</dbReference>
<dbReference type="InterPro" id="IPR023210">
    <property type="entry name" value="NADP_OxRdtase_dom"/>
</dbReference>
<proteinExistence type="predicted"/>
<dbReference type="PANTHER" id="PTHR43625">
    <property type="entry name" value="AFLATOXIN B1 ALDEHYDE REDUCTASE"/>
    <property type="match status" value="1"/>
</dbReference>
<evidence type="ECO:0000256" key="1">
    <source>
        <dbReference type="ARBA" id="ARBA00023002"/>
    </source>
</evidence>
<keyword evidence="4" id="KW-1185">Reference proteome</keyword>
<dbReference type="InterPro" id="IPR050791">
    <property type="entry name" value="Aldo-Keto_reductase"/>
</dbReference>
<dbReference type="Pfam" id="PF00248">
    <property type="entry name" value="Aldo_ket_red"/>
    <property type="match status" value="1"/>
</dbReference>
<dbReference type="PANTHER" id="PTHR43625:SF40">
    <property type="entry name" value="ALDO-KETO REDUCTASE YAKC [NADP(+)]"/>
    <property type="match status" value="1"/>
</dbReference>
<dbReference type="RefSeq" id="WP_137644133.1">
    <property type="nucleotide sequence ID" value="NZ_BAABRM010000003.1"/>
</dbReference>
<feature type="domain" description="NADP-dependent oxidoreductase" evidence="2">
    <location>
        <begin position="22"/>
        <end position="287"/>
    </location>
</feature>
<organism evidence="3 4">
    <name type="scientific">Lactiplantibacillus plajomi</name>
    <dbReference type="NCBI Taxonomy" id="1457217"/>
    <lineage>
        <taxon>Bacteria</taxon>
        <taxon>Bacillati</taxon>
        <taxon>Bacillota</taxon>
        <taxon>Bacilli</taxon>
        <taxon>Lactobacillales</taxon>
        <taxon>Lactobacillaceae</taxon>
        <taxon>Lactiplantibacillus</taxon>
    </lineage>
</organism>
<dbReference type="InterPro" id="IPR036812">
    <property type="entry name" value="NAD(P)_OxRdtase_dom_sf"/>
</dbReference>
<dbReference type="InterPro" id="IPR020471">
    <property type="entry name" value="AKR"/>
</dbReference>
<protein>
    <submittedName>
        <fullName evidence="3">Aldo/keto reductase</fullName>
    </submittedName>
</protein>
<name>A0ABV6K7A3_9LACO</name>
<evidence type="ECO:0000259" key="2">
    <source>
        <dbReference type="Pfam" id="PF00248"/>
    </source>
</evidence>
<gene>
    <name evidence="3" type="ORF">ACFFGS_12530</name>
</gene>
<accession>A0ABV6K7A3</accession>